<dbReference type="GO" id="GO:0016491">
    <property type="term" value="F:oxidoreductase activity"/>
    <property type="evidence" value="ECO:0007669"/>
    <property type="project" value="UniProtKB-KW"/>
</dbReference>
<evidence type="ECO:0000259" key="2">
    <source>
        <dbReference type="Pfam" id="PF02754"/>
    </source>
</evidence>
<proteinExistence type="predicted"/>
<dbReference type="InterPro" id="IPR004017">
    <property type="entry name" value="Cys_rich_dom"/>
</dbReference>
<dbReference type="EMBL" id="NOZQ01000057">
    <property type="protein sequence ID" value="OYD16622.1"/>
    <property type="molecule type" value="Genomic_DNA"/>
</dbReference>
<feature type="domain" description="Cysteine-rich" evidence="2">
    <location>
        <begin position="3"/>
        <end position="88"/>
    </location>
</feature>
<evidence type="ECO:0000313" key="4">
    <source>
        <dbReference type="Proteomes" id="UP000215215"/>
    </source>
</evidence>
<comment type="caution">
    <text evidence="3">The sequence shown here is derived from an EMBL/GenBank/DDBJ whole genome shotgun (WGS) entry which is preliminary data.</text>
</comment>
<protein>
    <submittedName>
        <fullName evidence="3">Heterodisulfide reductase, subunit B</fullName>
    </submittedName>
</protein>
<dbReference type="AlphaFoldDB" id="A0A235BWK1"/>
<dbReference type="Gene3D" id="1.20.1050.140">
    <property type="match status" value="1"/>
</dbReference>
<gene>
    <name evidence="3" type="ORF">CH333_02990</name>
</gene>
<feature type="domain" description="Cysteine-rich" evidence="2">
    <location>
        <begin position="149"/>
        <end position="238"/>
    </location>
</feature>
<accession>A0A235BWK1</accession>
<dbReference type="PANTHER" id="PTHR42947:SF1">
    <property type="entry name" value="COB--COM HETERODISULFIDE REDUCTASE SUBUNIT B 1"/>
    <property type="match status" value="1"/>
</dbReference>
<evidence type="ECO:0000256" key="1">
    <source>
        <dbReference type="ARBA" id="ARBA00023002"/>
    </source>
</evidence>
<dbReference type="InterPro" id="IPR051278">
    <property type="entry name" value="HdrB/HdrD_reductase"/>
</dbReference>
<dbReference type="Proteomes" id="UP000215215">
    <property type="component" value="Unassembled WGS sequence"/>
</dbReference>
<name>A0A235BWK1_UNCW3</name>
<dbReference type="PANTHER" id="PTHR42947">
    <property type="entry name" value="COB--COM HETERODISULFIDE REDUCTASE SUBUNIT B 1"/>
    <property type="match status" value="1"/>
</dbReference>
<dbReference type="Pfam" id="PF02754">
    <property type="entry name" value="CCG"/>
    <property type="match status" value="2"/>
</dbReference>
<reference evidence="3 4" key="1">
    <citation type="submission" date="2017-07" db="EMBL/GenBank/DDBJ databases">
        <title>Recovery of genomes from metagenomes via a dereplication, aggregation, and scoring strategy.</title>
        <authorList>
            <person name="Sieber C.M."/>
            <person name="Probst A.J."/>
            <person name="Sharrar A."/>
            <person name="Thomas B.C."/>
            <person name="Hess M."/>
            <person name="Tringe S.G."/>
            <person name="Banfield J.F."/>
        </authorList>
    </citation>
    <scope>NUCLEOTIDE SEQUENCE [LARGE SCALE GENOMIC DNA]</scope>
    <source>
        <strain evidence="3">JGI_Cruoil_03_44_89</strain>
    </source>
</reference>
<sequence length="291" mass="33218">MKVLYYPGCTLKTSAKNFEDSAVASLKVLGVDLVELERWNCCGTVYSLASDDLMHKVAPIRNLIRVKEQSNGDDRVVTLCSMCYNTLKQANEFFKEDEESRDKINNFMDREIDYNGDVEVLHLLTLLKEEIGFDNIGKKVKNKLSNLKVASYYGCLLLRPQNSAIDNAENPTILEDLFTSLGIDTVDFPYKNECCGSYNTVNAVDLVVERTYKIINSARSFGANIIATSCPLCQFNLDRRQKDVKDKYYDFEEMPVVYFTQIMGRAFNVKRKSLGFDLNYIDPVPLLQENF</sequence>
<evidence type="ECO:0000313" key="3">
    <source>
        <dbReference type="EMBL" id="OYD16622.1"/>
    </source>
</evidence>
<keyword evidence="1" id="KW-0560">Oxidoreductase</keyword>
<organism evidence="3 4">
    <name type="scientific">candidate division WOR-3 bacterium JGI_Cruoil_03_44_89</name>
    <dbReference type="NCBI Taxonomy" id="1973748"/>
    <lineage>
        <taxon>Bacteria</taxon>
        <taxon>Bacteria division WOR-3</taxon>
    </lineage>
</organism>